<protein>
    <submittedName>
        <fullName evidence="1">Uncharacterized protein</fullName>
    </submittedName>
</protein>
<organism evidence="1 2">
    <name type="scientific">Streptomyces tateyamensis</name>
    <dbReference type="NCBI Taxonomy" id="565073"/>
    <lineage>
        <taxon>Bacteria</taxon>
        <taxon>Bacillati</taxon>
        <taxon>Actinomycetota</taxon>
        <taxon>Actinomycetes</taxon>
        <taxon>Kitasatosporales</taxon>
        <taxon>Streptomycetaceae</taxon>
        <taxon>Streptomyces</taxon>
    </lineage>
</organism>
<keyword evidence="2" id="KW-1185">Reference proteome</keyword>
<accession>A0A2V4NJX1</accession>
<gene>
    <name evidence="1" type="ORF">C7C46_09690</name>
</gene>
<sequence length="130" mass="14002">MSWAALACKAEIVLRISSVVGVCCKCRRGSTDQPFELGPVEEDMEAVQDGPSDLELRALVLMLLEQSQPDVSDLDLSAVEPCPLLDAFFGAVDQLRVPLIADQVPQLLRPGCQTPPPARRPVPLLAGRAL</sequence>
<dbReference type="EMBL" id="PYBW01000030">
    <property type="protein sequence ID" value="PYC82624.1"/>
    <property type="molecule type" value="Genomic_DNA"/>
</dbReference>
<name>A0A2V4NJX1_9ACTN</name>
<reference evidence="1 2" key="1">
    <citation type="submission" date="2018-03" db="EMBL/GenBank/DDBJ databases">
        <title>Bioinformatic expansion and discovery of thiopeptide antibiotics.</title>
        <authorList>
            <person name="Schwalen C.J."/>
            <person name="Hudson G.A."/>
            <person name="Mitchell D.A."/>
        </authorList>
    </citation>
    <scope>NUCLEOTIDE SEQUENCE [LARGE SCALE GENOMIC DNA]</scope>
    <source>
        <strain evidence="1 2">ATCC 21389</strain>
    </source>
</reference>
<dbReference type="Proteomes" id="UP000248039">
    <property type="component" value="Unassembled WGS sequence"/>
</dbReference>
<evidence type="ECO:0000313" key="1">
    <source>
        <dbReference type="EMBL" id="PYC82624.1"/>
    </source>
</evidence>
<proteinExistence type="predicted"/>
<comment type="caution">
    <text evidence="1">The sequence shown here is derived from an EMBL/GenBank/DDBJ whole genome shotgun (WGS) entry which is preliminary data.</text>
</comment>
<dbReference type="AlphaFoldDB" id="A0A2V4NJX1"/>
<evidence type="ECO:0000313" key="2">
    <source>
        <dbReference type="Proteomes" id="UP000248039"/>
    </source>
</evidence>